<dbReference type="InterPro" id="IPR036264">
    <property type="entry name" value="Bact_exopeptidase_dim_dom"/>
</dbReference>
<dbReference type="Gene3D" id="3.30.70.360">
    <property type="match status" value="1"/>
</dbReference>
<feature type="binding site" evidence="3">
    <location>
        <position position="93"/>
    </location>
    <ligand>
        <name>Mn(2+)</name>
        <dbReference type="ChEBI" id="CHEBI:29035"/>
        <label>2</label>
    </ligand>
</feature>
<dbReference type="InterPro" id="IPR017439">
    <property type="entry name" value="Amidohydrolase"/>
</dbReference>
<dbReference type="Pfam" id="PF01546">
    <property type="entry name" value="Peptidase_M20"/>
    <property type="match status" value="1"/>
</dbReference>
<organism evidence="5">
    <name type="scientific">Cardiosporidium cionae</name>
    <dbReference type="NCBI Taxonomy" id="476202"/>
    <lineage>
        <taxon>Eukaryota</taxon>
        <taxon>Sar</taxon>
        <taxon>Alveolata</taxon>
        <taxon>Apicomplexa</taxon>
        <taxon>Aconoidasida</taxon>
        <taxon>Nephromycida</taxon>
        <taxon>Cardiosporidium</taxon>
    </lineage>
</organism>
<feature type="binding site" evidence="3">
    <location>
        <position position="156"/>
    </location>
    <ligand>
        <name>Mn(2+)</name>
        <dbReference type="ChEBI" id="CHEBI:29035"/>
        <label>2</label>
    </ligand>
</feature>
<evidence type="ECO:0000313" key="5">
    <source>
        <dbReference type="EMBL" id="AZL94157.1"/>
    </source>
</evidence>
<evidence type="ECO:0000256" key="2">
    <source>
        <dbReference type="ARBA" id="ARBA00022801"/>
    </source>
</evidence>
<dbReference type="PANTHER" id="PTHR11014:SF63">
    <property type="entry name" value="METALLOPEPTIDASE, PUTATIVE (AFU_ORTHOLOGUE AFUA_6G09600)-RELATED"/>
    <property type="match status" value="1"/>
</dbReference>
<sequence length="406" mass="44725">MRRDLHQHPELGYNEYYTSDFVKNELKGLGIPYTEGWGVFQYNKSMGGTGVVADLGTGQPPCVALRADMDALPILELTDISFKSLTPGQMHACGHDAHTTMLLGAAKLLKKYESKIPGTIRLIFQPAEEGMGGALMMINEGVLEKSPAVQSIFGIHVFPHLLTGVISSNPGPLMAATDFFNITLHGKGGHAAYHHEIIDPIPAATAVIRAFYDIYSREFSVDPNHWGLISVTSIEGGNTFNVIPGNINIKGTYRSHSTEHLNFIRKRLQEVTDHTAQAYRCTADFETSPISYVPVINDPHQFKIFKDVAEMISIDHKLHLSSFQMGGEDFGFFSEKIPAVFTFLGIGNGTLGLQSKLNTNISLHSDYFALDEDALPYGAALHASVAFKFLKKLQKVNLSEEIKKEL</sequence>
<dbReference type="GO" id="GO:0046872">
    <property type="term" value="F:metal ion binding"/>
    <property type="evidence" value="ECO:0007669"/>
    <property type="project" value="UniProtKB-KW"/>
</dbReference>
<dbReference type="AlphaFoldDB" id="A0A3Q8UBA5"/>
<protein>
    <submittedName>
        <fullName evidence="5">Amidohydrolase</fullName>
    </submittedName>
</protein>
<dbReference type="Pfam" id="PF07687">
    <property type="entry name" value="M20_dimer"/>
    <property type="match status" value="1"/>
</dbReference>
<evidence type="ECO:0000256" key="3">
    <source>
        <dbReference type="PIRSR" id="PIRSR005962-1"/>
    </source>
</evidence>
<evidence type="ECO:0000256" key="1">
    <source>
        <dbReference type="ARBA" id="ARBA00006153"/>
    </source>
</evidence>
<dbReference type="PIRSF" id="PIRSF005962">
    <property type="entry name" value="Pept_M20D_amidohydro"/>
    <property type="match status" value="1"/>
</dbReference>
<comment type="similarity">
    <text evidence="1">Belongs to the peptidase M20 family.</text>
</comment>
<name>A0A3Q8UBA5_9APIC</name>
<evidence type="ECO:0000259" key="4">
    <source>
        <dbReference type="Pfam" id="PF07687"/>
    </source>
</evidence>
<proteinExistence type="evidence at transcript level"/>
<dbReference type="PANTHER" id="PTHR11014">
    <property type="entry name" value="PEPTIDASE M20 FAMILY MEMBER"/>
    <property type="match status" value="1"/>
</dbReference>
<dbReference type="EMBL" id="MK212341">
    <property type="protein sequence ID" value="AZL94157.1"/>
    <property type="molecule type" value="mRNA"/>
</dbReference>
<dbReference type="NCBIfam" id="TIGR01891">
    <property type="entry name" value="amidohydrolases"/>
    <property type="match status" value="1"/>
</dbReference>
<keyword evidence="2 5" id="KW-0378">Hydrolase</keyword>
<reference evidence="5" key="1">
    <citation type="journal article" date="2018" name="Genome Biol. Evol.">
        <title>Nephromyces encodes a urate metabolism pathway and predicted peroxisomes, demonstrating these are not ancient losses of apicomplexans.</title>
        <authorList>
            <person name="Paight C."/>
            <person name="Slamovits C.H."/>
            <person name="Saffo M.B."/>
            <person name="Lane C.E."/>
        </authorList>
    </citation>
    <scope>NUCLEOTIDE SEQUENCE</scope>
    <source>
        <strain evidence="5">Cardio150</strain>
    </source>
</reference>
<dbReference type="InterPro" id="IPR011650">
    <property type="entry name" value="Peptidase_M20_dimer"/>
</dbReference>
<feature type="binding site" evidence="3">
    <location>
        <position position="364"/>
    </location>
    <ligand>
        <name>Mn(2+)</name>
        <dbReference type="ChEBI" id="CHEBI:29035"/>
        <label>2</label>
    </ligand>
</feature>
<dbReference type="Gene3D" id="3.40.630.10">
    <property type="entry name" value="Zn peptidases"/>
    <property type="match status" value="1"/>
</dbReference>
<dbReference type="FunFam" id="3.30.70.360:FF:000001">
    <property type="entry name" value="N-acetyldiaminopimelate deacetylase"/>
    <property type="match status" value="1"/>
</dbReference>
<feature type="domain" description="Peptidase M20 dimerisation" evidence="4">
    <location>
        <begin position="180"/>
        <end position="277"/>
    </location>
</feature>
<feature type="binding site" evidence="3">
    <location>
        <position position="95"/>
    </location>
    <ligand>
        <name>Mn(2+)</name>
        <dbReference type="ChEBI" id="CHEBI:29035"/>
        <label>2</label>
    </ligand>
</feature>
<keyword evidence="3" id="KW-0479">Metal-binding</keyword>
<feature type="binding site" evidence="3">
    <location>
        <position position="129"/>
    </location>
    <ligand>
        <name>Mn(2+)</name>
        <dbReference type="ChEBI" id="CHEBI:29035"/>
        <label>2</label>
    </ligand>
</feature>
<dbReference type="SUPFAM" id="SSF53187">
    <property type="entry name" value="Zn-dependent exopeptidases"/>
    <property type="match status" value="1"/>
</dbReference>
<dbReference type="SUPFAM" id="SSF55031">
    <property type="entry name" value="Bacterial exopeptidase dimerisation domain"/>
    <property type="match status" value="1"/>
</dbReference>
<dbReference type="InterPro" id="IPR002933">
    <property type="entry name" value="Peptidase_M20"/>
</dbReference>
<accession>A0A3Q8UBA5</accession>
<dbReference type="GO" id="GO:0016787">
    <property type="term" value="F:hydrolase activity"/>
    <property type="evidence" value="ECO:0007669"/>
    <property type="project" value="UniProtKB-KW"/>
</dbReference>
<comment type="cofactor">
    <cofactor evidence="3">
        <name>Mn(2+)</name>
        <dbReference type="ChEBI" id="CHEBI:29035"/>
    </cofactor>
    <text evidence="3">The Mn(2+) ion enhances activity.</text>
</comment>
<keyword evidence="3" id="KW-0464">Manganese</keyword>